<name>A0A078G1E2_BRANA</name>
<protein>
    <submittedName>
        <fullName evidence="1">BnaA04g18410D protein</fullName>
    </submittedName>
</protein>
<proteinExistence type="predicted"/>
<evidence type="ECO:0000313" key="2">
    <source>
        <dbReference type="Proteomes" id="UP000028999"/>
    </source>
</evidence>
<organism evidence="1 2">
    <name type="scientific">Brassica napus</name>
    <name type="common">Rape</name>
    <dbReference type="NCBI Taxonomy" id="3708"/>
    <lineage>
        <taxon>Eukaryota</taxon>
        <taxon>Viridiplantae</taxon>
        <taxon>Streptophyta</taxon>
        <taxon>Embryophyta</taxon>
        <taxon>Tracheophyta</taxon>
        <taxon>Spermatophyta</taxon>
        <taxon>Magnoliopsida</taxon>
        <taxon>eudicotyledons</taxon>
        <taxon>Gunneridae</taxon>
        <taxon>Pentapetalae</taxon>
        <taxon>rosids</taxon>
        <taxon>malvids</taxon>
        <taxon>Brassicales</taxon>
        <taxon>Brassicaceae</taxon>
        <taxon>Brassiceae</taxon>
        <taxon>Brassica</taxon>
    </lineage>
</organism>
<reference evidence="1 2" key="1">
    <citation type="journal article" date="2014" name="Science">
        <title>Plant genetics. Early allopolyploid evolution in the post-Neolithic Brassica napus oilseed genome.</title>
        <authorList>
            <person name="Chalhoub B."/>
            <person name="Denoeud F."/>
            <person name="Liu S."/>
            <person name="Parkin I.A."/>
            <person name="Tang H."/>
            <person name="Wang X."/>
            <person name="Chiquet J."/>
            <person name="Belcram H."/>
            <person name="Tong C."/>
            <person name="Samans B."/>
            <person name="Correa M."/>
            <person name="Da Silva C."/>
            <person name="Just J."/>
            <person name="Falentin C."/>
            <person name="Koh C.S."/>
            <person name="Le Clainche I."/>
            <person name="Bernard M."/>
            <person name="Bento P."/>
            <person name="Noel B."/>
            <person name="Labadie K."/>
            <person name="Alberti A."/>
            <person name="Charles M."/>
            <person name="Arnaud D."/>
            <person name="Guo H."/>
            <person name="Daviaud C."/>
            <person name="Alamery S."/>
            <person name="Jabbari K."/>
            <person name="Zhao M."/>
            <person name="Edger P.P."/>
            <person name="Chelaifa H."/>
            <person name="Tack D."/>
            <person name="Lassalle G."/>
            <person name="Mestiri I."/>
            <person name="Schnel N."/>
            <person name="Le Paslier M.C."/>
            <person name="Fan G."/>
            <person name="Renault V."/>
            <person name="Bayer P.E."/>
            <person name="Golicz A.A."/>
            <person name="Manoli S."/>
            <person name="Lee T.H."/>
            <person name="Thi V.H."/>
            <person name="Chalabi S."/>
            <person name="Hu Q."/>
            <person name="Fan C."/>
            <person name="Tollenaere R."/>
            <person name="Lu Y."/>
            <person name="Battail C."/>
            <person name="Shen J."/>
            <person name="Sidebottom C.H."/>
            <person name="Wang X."/>
            <person name="Canaguier A."/>
            <person name="Chauveau A."/>
            <person name="Berard A."/>
            <person name="Deniot G."/>
            <person name="Guan M."/>
            <person name="Liu Z."/>
            <person name="Sun F."/>
            <person name="Lim Y.P."/>
            <person name="Lyons E."/>
            <person name="Town C.D."/>
            <person name="Bancroft I."/>
            <person name="Wang X."/>
            <person name="Meng J."/>
            <person name="Ma J."/>
            <person name="Pires J.C."/>
            <person name="King G.J."/>
            <person name="Brunel D."/>
            <person name="Delourme R."/>
            <person name="Renard M."/>
            <person name="Aury J.M."/>
            <person name="Adams K.L."/>
            <person name="Batley J."/>
            <person name="Snowdon R.J."/>
            <person name="Tost J."/>
            <person name="Edwards D."/>
            <person name="Zhou Y."/>
            <person name="Hua W."/>
            <person name="Sharpe A.G."/>
            <person name="Paterson A.H."/>
            <person name="Guan C."/>
            <person name="Wincker P."/>
        </authorList>
    </citation>
    <scope>NUCLEOTIDE SEQUENCE [LARGE SCALE GENOMIC DNA]</scope>
    <source>
        <strain evidence="2">cv. Darmor-bzh</strain>
    </source>
</reference>
<keyword evidence="2" id="KW-1185">Reference proteome</keyword>
<accession>A0A078G1E2</accession>
<gene>
    <name evidence="1" type="primary">BnaA04g18410D</name>
    <name evidence="1" type="ORF">GSBRNA2T00006379001</name>
</gene>
<dbReference type="EMBL" id="LK032092">
    <property type="protein sequence ID" value="CDY19101.1"/>
    <property type="molecule type" value="Genomic_DNA"/>
</dbReference>
<evidence type="ECO:0000313" key="1">
    <source>
        <dbReference type="EMBL" id="CDY19101.1"/>
    </source>
</evidence>
<sequence>MAEERDQVRMLGFQSGP</sequence>
<dbReference type="PaxDb" id="3708-A0A078G1E2"/>
<dbReference type="Proteomes" id="UP000028999">
    <property type="component" value="Unassembled WGS sequence"/>
</dbReference>
<dbReference type="AlphaFoldDB" id="A0A078G1E2"/>